<protein>
    <submittedName>
        <fullName evidence="8">Cation:proton antiporter</fullName>
    </submittedName>
</protein>
<dbReference type="PANTHER" id="PTHR34584:SF1">
    <property type="entry name" value="NA(+)_H(+) ANTIPORTER SUBUNIT E1"/>
    <property type="match status" value="1"/>
</dbReference>
<keyword evidence="3" id="KW-1003">Cell membrane</keyword>
<comment type="subcellular location">
    <subcellularLocation>
        <location evidence="1">Cell membrane</location>
        <topology evidence="1">Multi-pass membrane protein</topology>
    </subcellularLocation>
</comment>
<dbReference type="AlphaFoldDB" id="A0A2U2BSK6"/>
<name>A0A2U2BSK6_9PROT</name>
<evidence type="ECO:0000313" key="8">
    <source>
        <dbReference type="EMBL" id="PWE16994.1"/>
    </source>
</evidence>
<evidence type="ECO:0000256" key="5">
    <source>
        <dbReference type="ARBA" id="ARBA00022989"/>
    </source>
</evidence>
<evidence type="ECO:0000313" key="9">
    <source>
        <dbReference type="Proteomes" id="UP000245168"/>
    </source>
</evidence>
<organism evidence="8 9">
    <name type="scientific">Marinicauda salina</name>
    <dbReference type="NCBI Taxonomy" id="2135793"/>
    <lineage>
        <taxon>Bacteria</taxon>
        <taxon>Pseudomonadati</taxon>
        <taxon>Pseudomonadota</taxon>
        <taxon>Alphaproteobacteria</taxon>
        <taxon>Maricaulales</taxon>
        <taxon>Maricaulaceae</taxon>
        <taxon>Marinicauda</taxon>
    </lineage>
</organism>
<dbReference type="Pfam" id="PF01899">
    <property type="entry name" value="MNHE"/>
    <property type="match status" value="1"/>
</dbReference>
<comment type="similarity">
    <text evidence="2">Belongs to the CPA3 antiporters (TC 2.A.63) subunit E family.</text>
</comment>
<dbReference type="PANTHER" id="PTHR34584">
    <property type="entry name" value="NA(+)/H(+) ANTIPORTER SUBUNIT E1"/>
    <property type="match status" value="1"/>
</dbReference>
<feature type="transmembrane region" description="Helical" evidence="7">
    <location>
        <begin position="32"/>
        <end position="51"/>
    </location>
</feature>
<keyword evidence="9" id="KW-1185">Reference proteome</keyword>
<dbReference type="OrthoDB" id="9807187at2"/>
<keyword evidence="6 7" id="KW-0472">Membrane</keyword>
<feature type="transmembrane region" description="Helical" evidence="7">
    <location>
        <begin position="7"/>
        <end position="26"/>
    </location>
</feature>
<proteinExistence type="inferred from homology"/>
<dbReference type="Proteomes" id="UP000245168">
    <property type="component" value="Unassembled WGS sequence"/>
</dbReference>
<sequence length="166" mass="18234">MGRNVLYGLLLTLALVLTWLLLSGYWQKPLLLGFGAFAVIAALGLTIRLGLLSRDSVPFMHPVRFVRYWAWLGGEIVKANVYVVKQSMKPDLDIQPTMTRVRVTSPNDLARATFANSITLTPGTVTVEVEETGFLVHALTGELADPEAFRDMERHVLKAAIGGRAA</sequence>
<evidence type="ECO:0000256" key="2">
    <source>
        <dbReference type="ARBA" id="ARBA00006228"/>
    </source>
</evidence>
<dbReference type="EMBL" id="QEXV01000004">
    <property type="protein sequence ID" value="PWE16994.1"/>
    <property type="molecule type" value="Genomic_DNA"/>
</dbReference>
<gene>
    <name evidence="8" type="ORF">DDZ18_09830</name>
</gene>
<evidence type="ECO:0000256" key="7">
    <source>
        <dbReference type="SAM" id="Phobius"/>
    </source>
</evidence>
<keyword evidence="5 7" id="KW-1133">Transmembrane helix</keyword>
<reference evidence="9" key="1">
    <citation type="submission" date="2018-05" db="EMBL/GenBank/DDBJ databases">
        <authorList>
            <person name="Liu B.-T."/>
        </authorList>
    </citation>
    <scope>NUCLEOTIDE SEQUENCE [LARGE SCALE GENOMIC DNA]</scope>
    <source>
        <strain evidence="9">WD6-1</strain>
    </source>
</reference>
<keyword evidence="4 7" id="KW-0812">Transmembrane</keyword>
<comment type="caution">
    <text evidence="8">The sequence shown here is derived from an EMBL/GenBank/DDBJ whole genome shotgun (WGS) entry which is preliminary data.</text>
</comment>
<evidence type="ECO:0000256" key="6">
    <source>
        <dbReference type="ARBA" id="ARBA00023136"/>
    </source>
</evidence>
<evidence type="ECO:0000256" key="4">
    <source>
        <dbReference type="ARBA" id="ARBA00022692"/>
    </source>
</evidence>
<evidence type="ECO:0000256" key="3">
    <source>
        <dbReference type="ARBA" id="ARBA00022475"/>
    </source>
</evidence>
<evidence type="ECO:0000256" key="1">
    <source>
        <dbReference type="ARBA" id="ARBA00004651"/>
    </source>
</evidence>
<dbReference type="InterPro" id="IPR002758">
    <property type="entry name" value="Cation_antiport_E"/>
</dbReference>
<dbReference type="RefSeq" id="WP_109253218.1">
    <property type="nucleotide sequence ID" value="NZ_QEXV01000004.1"/>
</dbReference>
<dbReference type="GO" id="GO:0008324">
    <property type="term" value="F:monoatomic cation transmembrane transporter activity"/>
    <property type="evidence" value="ECO:0007669"/>
    <property type="project" value="InterPro"/>
</dbReference>
<accession>A0A2U2BSK6</accession>
<dbReference type="GO" id="GO:0005886">
    <property type="term" value="C:plasma membrane"/>
    <property type="evidence" value="ECO:0007669"/>
    <property type="project" value="UniProtKB-SubCell"/>
</dbReference>